<gene>
    <name evidence="2" type="ORF">g.43234</name>
</gene>
<dbReference type="Gene3D" id="3.30.420.10">
    <property type="entry name" value="Ribonuclease H-like superfamily/Ribonuclease H"/>
    <property type="match status" value="1"/>
</dbReference>
<reference evidence="2" key="1">
    <citation type="submission" date="2015-11" db="EMBL/GenBank/DDBJ databases">
        <title>De novo transcriptome assembly of four potential Pierce s Disease insect vectors from Arizona vineyards.</title>
        <authorList>
            <person name="Tassone E.E."/>
        </authorList>
    </citation>
    <scope>NUCLEOTIDE SEQUENCE</scope>
</reference>
<sequence>LASSFTAEMYAIFKAVQMAGKHRDKKFVICTDSQAAILAIKTARYQDYNLNLASKVIEELLICNNDIVIQWVPGHVGIASNEAVDKMAKEAITKGSVVSDLNHQMDDFIKYIKRNIYAVLEEEAFACDKDKRPTAQPKSI</sequence>
<evidence type="ECO:0000259" key="1">
    <source>
        <dbReference type="PROSITE" id="PS50879"/>
    </source>
</evidence>
<dbReference type="PROSITE" id="PS50879">
    <property type="entry name" value="RNASE_H_1"/>
    <property type="match status" value="1"/>
</dbReference>
<dbReference type="InterPro" id="IPR012337">
    <property type="entry name" value="RNaseH-like_sf"/>
</dbReference>
<organism evidence="2">
    <name type="scientific">Graphocephala atropunctata</name>
    <dbReference type="NCBI Taxonomy" id="36148"/>
    <lineage>
        <taxon>Eukaryota</taxon>
        <taxon>Metazoa</taxon>
        <taxon>Ecdysozoa</taxon>
        <taxon>Arthropoda</taxon>
        <taxon>Hexapoda</taxon>
        <taxon>Insecta</taxon>
        <taxon>Pterygota</taxon>
        <taxon>Neoptera</taxon>
        <taxon>Paraneoptera</taxon>
        <taxon>Hemiptera</taxon>
        <taxon>Auchenorrhyncha</taxon>
        <taxon>Membracoidea</taxon>
        <taxon>Cicadellidae</taxon>
        <taxon>Cicadellinae</taxon>
        <taxon>Cicadellini</taxon>
        <taxon>Graphocephala</taxon>
    </lineage>
</organism>
<dbReference type="EMBL" id="GEBQ01029851">
    <property type="protein sequence ID" value="JAT10126.1"/>
    <property type="molecule type" value="Transcribed_RNA"/>
</dbReference>
<dbReference type="SUPFAM" id="SSF53098">
    <property type="entry name" value="Ribonuclease H-like"/>
    <property type="match status" value="1"/>
</dbReference>
<dbReference type="AlphaFoldDB" id="A0A1B6KFA2"/>
<feature type="non-terminal residue" evidence="2">
    <location>
        <position position="1"/>
    </location>
</feature>
<evidence type="ECO:0000313" key="2">
    <source>
        <dbReference type="EMBL" id="JAT10126.1"/>
    </source>
</evidence>
<protein>
    <recommendedName>
        <fullName evidence="1">RNase H type-1 domain-containing protein</fullName>
    </recommendedName>
</protein>
<dbReference type="CDD" id="cd09276">
    <property type="entry name" value="Rnase_HI_RT_non_LTR"/>
    <property type="match status" value="1"/>
</dbReference>
<dbReference type="Pfam" id="PF00075">
    <property type="entry name" value="RNase_H"/>
    <property type="match status" value="1"/>
</dbReference>
<dbReference type="InterPro" id="IPR036397">
    <property type="entry name" value="RNaseH_sf"/>
</dbReference>
<dbReference type="GO" id="GO:0004523">
    <property type="term" value="F:RNA-DNA hybrid ribonuclease activity"/>
    <property type="evidence" value="ECO:0007669"/>
    <property type="project" value="InterPro"/>
</dbReference>
<feature type="domain" description="RNase H type-1" evidence="1">
    <location>
        <begin position="1"/>
        <end position="93"/>
    </location>
</feature>
<dbReference type="InterPro" id="IPR002156">
    <property type="entry name" value="RNaseH_domain"/>
</dbReference>
<accession>A0A1B6KFA2</accession>
<name>A0A1B6KFA2_9HEMI</name>
<proteinExistence type="predicted"/>
<dbReference type="GO" id="GO:0003676">
    <property type="term" value="F:nucleic acid binding"/>
    <property type="evidence" value="ECO:0007669"/>
    <property type="project" value="InterPro"/>
</dbReference>